<dbReference type="InterPro" id="IPR001296">
    <property type="entry name" value="Glyco_trans_1"/>
</dbReference>
<feature type="domain" description="Glycosyl transferase family 1" evidence="1">
    <location>
        <begin position="216"/>
        <end position="380"/>
    </location>
</feature>
<dbReference type="Gene3D" id="3.40.50.2000">
    <property type="entry name" value="Glycogen Phosphorylase B"/>
    <property type="match status" value="2"/>
</dbReference>
<dbReference type="Proteomes" id="UP000590740">
    <property type="component" value="Unassembled WGS sequence"/>
</dbReference>
<dbReference type="PANTHER" id="PTHR45947:SF13">
    <property type="entry name" value="TRANSFERASE"/>
    <property type="match status" value="1"/>
</dbReference>
<proteinExistence type="predicted"/>
<evidence type="ECO:0000259" key="1">
    <source>
        <dbReference type="Pfam" id="PF00534"/>
    </source>
</evidence>
<keyword evidence="2" id="KW-0808">Transferase</keyword>
<dbReference type="PANTHER" id="PTHR45947">
    <property type="entry name" value="SULFOQUINOVOSYL TRANSFERASE SQD2"/>
    <property type="match status" value="1"/>
</dbReference>
<dbReference type="SUPFAM" id="SSF53756">
    <property type="entry name" value="UDP-Glycosyltransferase/glycogen phosphorylase"/>
    <property type="match status" value="1"/>
</dbReference>
<evidence type="ECO:0000313" key="3">
    <source>
        <dbReference type="Proteomes" id="UP000590740"/>
    </source>
</evidence>
<comment type="caution">
    <text evidence="2">The sequence shown here is derived from an EMBL/GenBank/DDBJ whole genome shotgun (WGS) entry which is preliminary data.</text>
</comment>
<gene>
    <name evidence="2" type="ORF">HNQ65_002024</name>
</gene>
<dbReference type="EMBL" id="JACHIG010000003">
    <property type="protein sequence ID" value="MBB5032447.1"/>
    <property type="molecule type" value="Genomic_DNA"/>
</dbReference>
<dbReference type="RefSeq" id="WP_184339374.1">
    <property type="nucleotide sequence ID" value="NZ_JACHIG010000003.1"/>
</dbReference>
<dbReference type="InterPro" id="IPR050194">
    <property type="entry name" value="Glycosyltransferase_grp1"/>
</dbReference>
<sequence length="405" mass="45079">MAQVSPNPPRALLHVFNRYLYKGGEELIVDKIHADLSTRHEMTWCQFDSAEWTGENAPSKFQQAKRLLYNKDARLRFESALDASGAGAAVFHNIYPVGSPALYLAAKRNRLPVVQFLHNFRPFSVGGTLLVNGKLTPDALYGGYWKEVCSGSWQNSVVKSAVFALMLKWLHLSGWLKSVKAWIAVSDFMREKLVSSGALPEARVHTLRHSWNALPQTPVVEDAGYYLFIGRLAETKGVTTLLDTWDELHRQLGKNTPLLHIAGEGPLNNTVQQRLRTNPYIGQLGHIGGETKREALRRCRAVIVPSTWWEPLGLVVYEAYDYLKPVLAAKSGGLCEIVQHGVIGLQHEPGDVRGLVQDVLAMEATPPEGRLALGAAGREWLLRETNTEVWLQRFEEILAAAMATA</sequence>
<dbReference type="CDD" id="cd03801">
    <property type="entry name" value="GT4_PimA-like"/>
    <property type="match status" value="1"/>
</dbReference>
<dbReference type="Pfam" id="PF00534">
    <property type="entry name" value="Glycos_transf_1"/>
    <property type="match status" value="1"/>
</dbReference>
<dbReference type="AlphaFoldDB" id="A0A7W8DJU7"/>
<protein>
    <submittedName>
        <fullName evidence="2">Glycosyltransferase involved in cell wall biosynthesis</fullName>
    </submittedName>
</protein>
<keyword evidence="3" id="KW-1185">Reference proteome</keyword>
<organism evidence="2 3">
    <name type="scientific">Prosthecobacter vanneervenii</name>
    <dbReference type="NCBI Taxonomy" id="48466"/>
    <lineage>
        <taxon>Bacteria</taxon>
        <taxon>Pseudomonadati</taxon>
        <taxon>Verrucomicrobiota</taxon>
        <taxon>Verrucomicrobiia</taxon>
        <taxon>Verrucomicrobiales</taxon>
        <taxon>Verrucomicrobiaceae</taxon>
        <taxon>Prosthecobacter</taxon>
    </lineage>
</organism>
<evidence type="ECO:0000313" key="2">
    <source>
        <dbReference type="EMBL" id="MBB5032447.1"/>
    </source>
</evidence>
<name>A0A7W8DJU7_9BACT</name>
<dbReference type="GO" id="GO:0016757">
    <property type="term" value="F:glycosyltransferase activity"/>
    <property type="evidence" value="ECO:0007669"/>
    <property type="project" value="InterPro"/>
</dbReference>
<accession>A0A7W8DJU7</accession>
<reference evidence="2 3" key="1">
    <citation type="submission" date="2020-08" db="EMBL/GenBank/DDBJ databases">
        <title>Genomic Encyclopedia of Type Strains, Phase IV (KMG-IV): sequencing the most valuable type-strain genomes for metagenomic binning, comparative biology and taxonomic classification.</title>
        <authorList>
            <person name="Goeker M."/>
        </authorList>
    </citation>
    <scope>NUCLEOTIDE SEQUENCE [LARGE SCALE GENOMIC DNA]</scope>
    <source>
        <strain evidence="2 3">DSM 12252</strain>
    </source>
</reference>